<dbReference type="GO" id="GO:0035091">
    <property type="term" value="F:phosphatidylinositol binding"/>
    <property type="evidence" value="ECO:0007669"/>
    <property type="project" value="TreeGrafter"/>
</dbReference>
<name>A0A1U7NJU8_9FIRM</name>
<keyword evidence="3" id="KW-1185">Reference proteome</keyword>
<dbReference type="PANTHER" id="PTHR34932">
    <property type="entry name" value="TRPL TRANSLOCATION DEFECT PROTEIN 14"/>
    <property type="match status" value="1"/>
</dbReference>
<dbReference type="SUPFAM" id="SSF52540">
    <property type="entry name" value="P-loop containing nucleoside triphosphate hydrolases"/>
    <property type="match status" value="1"/>
</dbReference>
<sequence>MKRIVLMGGPGGGKSETLYYLKDVFQKQGYSTYIDTETCTDVLKSGFTIENQGIYRFQKLIFEIQKAKEDAYVKALKNQEDAILFIDRCLYDHAGFLDHEDFLRLLEEESVELDSIQERYDLILFLETSAKIEKYVQLSNPVRMENRQEALLSNAALKKAASYFPNTKFVEAQDTIEIKQEKARQIVDEFLRGEDETSR</sequence>
<dbReference type="PANTHER" id="PTHR34932:SF1">
    <property type="entry name" value="TRPL TRANSLOCATION DEFECT PROTEIN 14"/>
    <property type="match status" value="1"/>
</dbReference>
<feature type="domain" description="NadR/Ttd14 AAA" evidence="1">
    <location>
        <begin position="3"/>
        <end position="166"/>
    </location>
</feature>
<dbReference type="OrthoDB" id="5638848at2"/>
<evidence type="ECO:0000313" key="3">
    <source>
        <dbReference type="Proteomes" id="UP000186705"/>
    </source>
</evidence>
<dbReference type="Pfam" id="PF13521">
    <property type="entry name" value="AAA_28"/>
    <property type="match status" value="1"/>
</dbReference>
<dbReference type="STRING" id="1862672.BO225_11270"/>
<dbReference type="Gene3D" id="3.40.50.300">
    <property type="entry name" value="P-loop containing nucleotide triphosphate hydrolases"/>
    <property type="match status" value="1"/>
</dbReference>
<dbReference type="GO" id="GO:0070300">
    <property type="term" value="F:phosphatidic acid binding"/>
    <property type="evidence" value="ECO:0007669"/>
    <property type="project" value="TreeGrafter"/>
</dbReference>
<protein>
    <recommendedName>
        <fullName evidence="1">NadR/Ttd14 AAA domain-containing protein</fullName>
    </recommendedName>
</protein>
<reference evidence="2 3" key="1">
    <citation type="submission" date="2016-11" db="EMBL/GenBank/DDBJ databases">
        <title>Description of two novel members of the family Erysipelotrichaceae: Ileibacterium lipovorans gen. nov., sp. nov. and Dubosiella newyorkensis, gen. nov., sp. nov.</title>
        <authorList>
            <person name="Cox L.M."/>
            <person name="Sohn J."/>
            <person name="Tyrrell K.L."/>
            <person name="Citron D.M."/>
            <person name="Lawson P.A."/>
            <person name="Patel N.B."/>
            <person name="Iizumi T."/>
            <person name="Perez-Perez G.I."/>
            <person name="Goldstein E.J."/>
            <person name="Blaser M.J."/>
        </authorList>
    </citation>
    <scope>NUCLEOTIDE SEQUENCE [LARGE SCALE GENOMIC DNA]</scope>
    <source>
        <strain evidence="2 3">NYU-BL-A4</strain>
    </source>
</reference>
<comment type="caution">
    <text evidence="2">The sequence shown here is derived from an EMBL/GenBank/DDBJ whole genome shotgun (WGS) entry which is preliminary data.</text>
</comment>
<gene>
    <name evidence="2" type="ORF">BO225_11270</name>
</gene>
<proteinExistence type="predicted"/>
<dbReference type="InterPro" id="IPR027417">
    <property type="entry name" value="P-loop_NTPase"/>
</dbReference>
<dbReference type="RefSeq" id="WP_076342331.1">
    <property type="nucleotide sequence ID" value="NZ_CAJTMI010000034.1"/>
</dbReference>
<accession>A0A1U7NJU8</accession>
<organism evidence="2 3">
    <name type="scientific">Dubosiella newyorkensis</name>
    <dbReference type="NCBI Taxonomy" id="1862672"/>
    <lineage>
        <taxon>Bacteria</taxon>
        <taxon>Bacillati</taxon>
        <taxon>Bacillota</taxon>
        <taxon>Erysipelotrichia</taxon>
        <taxon>Erysipelotrichales</taxon>
        <taxon>Erysipelotrichaceae</taxon>
        <taxon>Dubosiella</taxon>
    </lineage>
</organism>
<evidence type="ECO:0000259" key="1">
    <source>
        <dbReference type="Pfam" id="PF13521"/>
    </source>
</evidence>
<dbReference type="GO" id="GO:0005525">
    <property type="term" value="F:GTP binding"/>
    <property type="evidence" value="ECO:0007669"/>
    <property type="project" value="TreeGrafter"/>
</dbReference>
<dbReference type="AlphaFoldDB" id="A0A1U7NJU8"/>
<dbReference type="GeneID" id="78276510"/>
<dbReference type="InterPro" id="IPR038727">
    <property type="entry name" value="NadR/Ttd14_AAA_dom"/>
</dbReference>
<evidence type="ECO:0000313" key="2">
    <source>
        <dbReference type="EMBL" id="OLU44028.1"/>
    </source>
</evidence>
<dbReference type="EMBL" id="MPKA01000135">
    <property type="protein sequence ID" value="OLU44028.1"/>
    <property type="molecule type" value="Genomic_DNA"/>
</dbReference>
<dbReference type="Proteomes" id="UP000186705">
    <property type="component" value="Unassembled WGS sequence"/>
</dbReference>
<dbReference type="InterPro" id="IPR053227">
    <property type="entry name" value="TRPL-trafficking_regulator"/>
</dbReference>